<dbReference type="GO" id="GO:0032259">
    <property type="term" value="P:methylation"/>
    <property type="evidence" value="ECO:0007669"/>
    <property type="project" value="UniProtKB-KW"/>
</dbReference>
<reference evidence="6 7" key="1">
    <citation type="submission" date="2023-07" db="EMBL/GenBank/DDBJ databases">
        <title>Sorghum-associated microbial communities from plants grown in Nebraska, USA.</title>
        <authorList>
            <person name="Schachtman D."/>
        </authorList>
    </citation>
    <scope>NUCLEOTIDE SEQUENCE [LARGE SCALE GENOMIC DNA]</scope>
    <source>
        <strain evidence="6 7">BE198</strain>
    </source>
</reference>
<keyword evidence="1 6" id="KW-0489">Methyltransferase</keyword>
<dbReference type="RefSeq" id="WP_310063426.1">
    <property type="nucleotide sequence ID" value="NZ_JAVDVY010000002.1"/>
</dbReference>
<name>A0ABU1WDN0_9GAMM</name>
<proteinExistence type="predicted"/>
<evidence type="ECO:0000256" key="3">
    <source>
        <dbReference type="PROSITE-ProRule" id="PRU00333"/>
    </source>
</evidence>
<dbReference type="PROSITE" id="PS50970">
    <property type="entry name" value="HCY"/>
    <property type="match status" value="1"/>
</dbReference>
<evidence type="ECO:0000256" key="4">
    <source>
        <dbReference type="SAM" id="MobiDB-lite"/>
    </source>
</evidence>
<dbReference type="Proteomes" id="UP001251524">
    <property type="component" value="Unassembled WGS sequence"/>
</dbReference>
<dbReference type="InterPro" id="IPR003726">
    <property type="entry name" value="HCY_dom"/>
</dbReference>
<dbReference type="Gene3D" id="3.20.20.330">
    <property type="entry name" value="Homocysteine-binding-like domain"/>
    <property type="match status" value="1"/>
</dbReference>
<dbReference type="EC" id="2.1.1.10" evidence="6"/>
<dbReference type="InterPro" id="IPR036589">
    <property type="entry name" value="HCY_dom_sf"/>
</dbReference>
<accession>A0ABU1WDN0</accession>
<evidence type="ECO:0000259" key="5">
    <source>
        <dbReference type="PROSITE" id="PS50970"/>
    </source>
</evidence>
<dbReference type="PANTHER" id="PTHR11103">
    <property type="entry name" value="SLR1189 PROTEIN"/>
    <property type="match status" value="1"/>
</dbReference>
<gene>
    <name evidence="6" type="ORF">J2X06_002843</name>
</gene>
<comment type="caution">
    <text evidence="6">The sequence shown here is derived from an EMBL/GenBank/DDBJ whole genome shotgun (WGS) entry which is preliminary data.</text>
</comment>
<organism evidence="6 7">
    <name type="scientific">Lysobacter niastensis</name>
    <dbReference type="NCBI Taxonomy" id="380629"/>
    <lineage>
        <taxon>Bacteria</taxon>
        <taxon>Pseudomonadati</taxon>
        <taxon>Pseudomonadota</taxon>
        <taxon>Gammaproteobacteria</taxon>
        <taxon>Lysobacterales</taxon>
        <taxon>Lysobacteraceae</taxon>
        <taxon>Lysobacter</taxon>
    </lineage>
</organism>
<keyword evidence="7" id="KW-1185">Reference proteome</keyword>
<evidence type="ECO:0000313" key="6">
    <source>
        <dbReference type="EMBL" id="MDR7135634.1"/>
    </source>
</evidence>
<evidence type="ECO:0000256" key="1">
    <source>
        <dbReference type="ARBA" id="ARBA00022603"/>
    </source>
</evidence>
<dbReference type="Pfam" id="PF02574">
    <property type="entry name" value="S-methyl_trans"/>
    <property type="match status" value="1"/>
</dbReference>
<evidence type="ECO:0000313" key="7">
    <source>
        <dbReference type="Proteomes" id="UP001251524"/>
    </source>
</evidence>
<protein>
    <submittedName>
        <fullName evidence="6">Homocysteine S-methyltransferase</fullName>
        <ecNumber evidence="6">2.1.1.10</ecNumber>
    </submittedName>
</protein>
<keyword evidence="2 6" id="KW-0808">Transferase</keyword>
<feature type="region of interest" description="Disordered" evidence="4">
    <location>
        <begin position="1"/>
        <end position="26"/>
    </location>
</feature>
<evidence type="ECO:0000256" key="2">
    <source>
        <dbReference type="ARBA" id="ARBA00022679"/>
    </source>
</evidence>
<dbReference type="SUPFAM" id="SSF82282">
    <property type="entry name" value="Homocysteine S-methyltransferase"/>
    <property type="match status" value="1"/>
</dbReference>
<comment type="caution">
    <text evidence="3">Lacks conserved residue(s) required for the propagation of feature annotation.</text>
</comment>
<dbReference type="EMBL" id="JAVDVY010000002">
    <property type="protein sequence ID" value="MDR7135634.1"/>
    <property type="molecule type" value="Genomic_DNA"/>
</dbReference>
<sequence length="337" mass="36717">MAIGGTTPKDSFVYGTNESKRDDLPQLRGGEFLTDCGLETTTFQEQDDTYHDAAFMLLRTRSGRQWLKRYYRSHVNAALSTDSGFILETPTLRAHPDWAWDFDVSTTELDAINSAAVELARSIADEFATQPVTLVTSGCIGSRHDDRTTQSNMTIVEAMEYHGRQVAAFAHARADMITATAMAQCDEAVGIVRAARVVGIPVAVSFNVGGDGRLPTGRSLGDAITTVDAATGSAPVYYIVRCEHPNDAARALDTQAEWVRRVRGLSVVSSSRAEEEVSELVRRQGRSLLQHHSWINVLGGCTTSARIEQTAKACAVAAHAMSTESAPRPWSNHSWVD</sequence>
<feature type="domain" description="Hcy-binding" evidence="5">
    <location>
        <begin position="21"/>
        <end position="316"/>
    </location>
</feature>
<dbReference type="PANTHER" id="PTHR11103:SF18">
    <property type="entry name" value="SLR1189 PROTEIN"/>
    <property type="match status" value="1"/>
</dbReference>
<dbReference type="GO" id="GO:0008168">
    <property type="term" value="F:methyltransferase activity"/>
    <property type="evidence" value="ECO:0007669"/>
    <property type="project" value="UniProtKB-KW"/>
</dbReference>